<keyword evidence="1" id="KW-0812">Transmembrane</keyword>
<reference evidence="2" key="1">
    <citation type="submission" date="2016-03" db="EMBL/GenBank/DDBJ databases">
        <authorList>
            <person name="Ploux O."/>
        </authorList>
    </citation>
    <scope>NUCLEOTIDE SEQUENCE</scope>
    <source>
        <strain evidence="2">UC10</strain>
    </source>
</reference>
<evidence type="ECO:0008006" key="3">
    <source>
        <dbReference type="Google" id="ProtNLM"/>
    </source>
</evidence>
<proteinExistence type="predicted"/>
<dbReference type="EMBL" id="FLQS01000041">
    <property type="protein sequence ID" value="SBS77623.1"/>
    <property type="molecule type" value="Genomic_DNA"/>
</dbReference>
<feature type="transmembrane region" description="Helical" evidence="1">
    <location>
        <begin position="71"/>
        <end position="92"/>
    </location>
</feature>
<dbReference type="AlphaFoldDB" id="A0A1Y5PG59"/>
<protein>
    <recommendedName>
        <fullName evidence="3">Oligosaccharide repeat unit polymerase</fullName>
    </recommendedName>
</protein>
<evidence type="ECO:0000313" key="2">
    <source>
        <dbReference type="EMBL" id="SBS77623.1"/>
    </source>
</evidence>
<feature type="transmembrane region" description="Helical" evidence="1">
    <location>
        <begin position="186"/>
        <end position="216"/>
    </location>
</feature>
<feature type="transmembrane region" description="Helical" evidence="1">
    <location>
        <begin position="387"/>
        <end position="404"/>
    </location>
</feature>
<accession>A0A1Y5PG59</accession>
<sequence length="440" mass="47789">MTARAASEQDPDAAIPRRWWFNPAFFALAPFIAGWLGWSVAVAWRHVHSGPASWDKLLGFAVPARPTPGGVALLLLWWAVVISVSMLGWRLGTVGKPPPTGWLNVMTPAAERRYFVLITAVAGLGIAYTIYQVGGPASILASLANQSGNDVSNAMSQTAGGQTLRFATILAAPIGIYLWRQKVIPFLYMVIAVGLLLTSAMISSRLSLLMAGFVYLAIWARSRPAPVRGGGNAAKRIGAVVGILIVGVGLLTAMNYFRNANYYREAGVTNPLVMNLYQMGAYLTVPAQVSLGVSTAIMNSEWQNPGDPVTSSDAVKPTFLQFKKISKDNSWKDASEYHYAVSFEPNFFTNSVFADTYADFGMWGWFYTFLIYGFAGFMFARLMRYGPVIAGTGGVVAYCFSEVWRIQILSYGIVIFLMLLTVGCAALAVALTKRQSVSNS</sequence>
<keyword evidence="1" id="KW-1133">Transmembrane helix</keyword>
<feature type="transmembrane region" description="Helical" evidence="1">
    <location>
        <begin position="112"/>
        <end position="131"/>
    </location>
</feature>
<feature type="transmembrane region" description="Helical" evidence="1">
    <location>
        <begin position="360"/>
        <end position="380"/>
    </location>
</feature>
<keyword evidence="1" id="KW-0472">Membrane</keyword>
<organism evidence="2">
    <name type="scientific">uncultured Mycobacterium sp</name>
    <dbReference type="NCBI Taxonomy" id="171292"/>
    <lineage>
        <taxon>Bacteria</taxon>
        <taxon>Bacillati</taxon>
        <taxon>Actinomycetota</taxon>
        <taxon>Actinomycetes</taxon>
        <taxon>Mycobacteriales</taxon>
        <taxon>Mycobacteriaceae</taxon>
        <taxon>Mycobacterium</taxon>
        <taxon>environmental samples</taxon>
    </lineage>
</organism>
<feature type="transmembrane region" description="Helical" evidence="1">
    <location>
        <begin position="163"/>
        <end position="180"/>
    </location>
</feature>
<evidence type="ECO:0000256" key="1">
    <source>
        <dbReference type="SAM" id="Phobius"/>
    </source>
</evidence>
<feature type="transmembrane region" description="Helical" evidence="1">
    <location>
        <begin position="410"/>
        <end position="431"/>
    </location>
</feature>
<feature type="transmembrane region" description="Helical" evidence="1">
    <location>
        <begin position="237"/>
        <end position="257"/>
    </location>
</feature>
<gene>
    <name evidence="2" type="ORF">MHPYR_460009</name>
</gene>
<feature type="transmembrane region" description="Helical" evidence="1">
    <location>
        <begin position="20"/>
        <end position="44"/>
    </location>
</feature>
<name>A0A1Y5PG59_9MYCO</name>